<evidence type="ECO:0000313" key="3">
    <source>
        <dbReference type="Proteomes" id="UP000010798"/>
    </source>
</evidence>
<evidence type="ECO:0000313" key="2">
    <source>
        <dbReference type="EMBL" id="AGA25862.1"/>
    </source>
</evidence>
<dbReference type="EMBL" id="CP003364">
    <property type="protein sequence ID" value="AGA25862.1"/>
    <property type="molecule type" value="Genomic_DNA"/>
</dbReference>
<name>L0D9G6_SINAD</name>
<dbReference type="Proteomes" id="UP000010798">
    <property type="component" value="Chromosome"/>
</dbReference>
<gene>
    <name evidence="2" type="ordered locus">Sinac_1482</name>
</gene>
<feature type="compositionally biased region" description="Low complexity" evidence="1">
    <location>
        <begin position="121"/>
        <end position="145"/>
    </location>
</feature>
<dbReference type="KEGG" id="saci:Sinac_1482"/>
<evidence type="ECO:0000256" key="1">
    <source>
        <dbReference type="SAM" id="MobiDB-lite"/>
    </source>
</evidence>
<organism evidence="2 3">
    <name type="scientific">Singulisphaera acidiphila (strain ATCC BAA-1392 / DSM 18658 / VKM B-2454 / MOB10)</name>
    <dbReference type="NCBI Taxonomy" id="886293"/>
    <lineage>
        <taxon>Bacteria</taxon>
        <taxon>Pseudomonadati</taxon>
        <taxon>Planctomycetota</taxon>
        <taxon>Planctomycetia</taxon>
        <taxon>Isosphaerales</taxon>
        <taxon>Isosphaeraceae</taxon>
        <taxon>Singulisphaera</taxon>
    </lineage>
</organism>
<sequence>MEIRRFCLLAVLTLFAFAPSLAIARGYGRSGGMINTPFGSMNTNSPEYKMAGGNPFVYEQLMEEKMLMQQQQMMLKQQQKYMQQMQKEAKNKKGNADLQPARPVSTVTSLSSRKKKKKKPVAAASATAGSSKTATTAASTSGAKASAEKVETKP</sequence>
<accession>L0D9G6</accession>
<protein>
    <submittedName>
        <fullName evidence="2">Uncharacterized protein</fullName>
    </submittedName>
</protein>
<reference evidence="2 3" key="1">
    <citation type="submission" date="2012-02" db="EMBL/GenBank/DDBJ databases">
        <title>Complete sequence of chromosome of Singulisphaera acidiphila DSM 18658.</title>
        <authorList>
            <consortium name="US DOE Joint Genome Institute (JGI-PGF)"/>
            <person name="Lucas S."/>
            <person name="Copeland A."/>
            <person name="Lapidus A."/>
            <person name="Glavina del Rio T."/>
            <person name="Dalin E."/>
            <person name="Tice H."/>
            <person name="Bruce D."/>
            <person name="Goodwin L."/>
            <person name="Pitluck S."/>
            <person name="Peters L."/>
            <person name="Ovchinnikova G."/>
            <person name="Chertkov O."/>
            <person name="Kyrpides N."/>
            <person name="Mavromatis K."/>
            <person name="Ivanova N."/>
            <person name="Brettin T."/>
            <person name="Detter J.C."/>
            <person name="Han C."/>
            <person name="Larimer F."/>
            <person name="Land M."/>
            <person name="Hauser L."/>
            <person name="Markowitz V."/>
            <person name="Cheng J.-F."/>
            <person name="Hugenholtz P."/>
            <person name="Woyke T."/>
            <person name="Wu D."/>
            <person name="Tindall B."/>
            <person name="Pomrenke H."/>
            <person name="Brambilla E."/>
            <person name="Klenk H.-P."/>
            <person name="Eisen J.A."/>
        </authorList>
    </citation>
    <scope>NUCLEOTIDE SEQUENCE [LARGE SCALE GENOMIC DNA]</scope>
    <source>
        <strain evidence="3">ATCC BAA-1392 / DSM 18658 / VKM B-2454 / MOB10</strain>
    </source>
</reference>
<keyword evidence="3" id="KW-1185">Reference proteome</keyword>
<dbReference type="HOGENOM" id="CLU_1703057_0_0_0"/>
<dbReference type="AlphaFoldDB" id="L0D9G6"/>
<feature type="region of interest" description="Disordered" evidence="1">
    <location>
        <begin position="78"/>
        <end position="154"/>
    </location>
</feature>
<proteinExistence type="predicted"/>